<comment type="caution">
    <text evidence="9">The sequence shown here is derived from an EMBL/GenBank/DDBJ whole genome shotgun (WGS) entry which is preliminary data.</text>
</comment>
<dbReference type="Proteomes" id="UP000253977">
    <property type="component" value="Unassembled WGS sequence"/>
</dbReference>
<keyword evidence="3" id="KW-0997">Cell inner membrane</keyword>
<evidence type="ECO:0000256" key="1">
    <source>
        <dbReference type="ARBA" id="ARBA00004533"/>
    </source>
</evidence>
<evidence type="ECO:0000259" key="8">
    <source>
        <dbReference type="Pfam" id="PF02470"/>
    </source>
</evidence>
<dbReference type="RefSeq" id="WP_114510564.1">
    <property type="nucleotide sequence ID" value="NZ_QPMK01000005.1"/>
</dbReference>
<evidence type="ECO:0000256" key="4">
    <source>
        <dbReference type="ARBA" id="ARBA00022692"/>
    </source>
</evidence>
<proteinExistence type="predicted"/>
<dbReference type="InterPro" id="IPR003399">
    <property type="entry name" value="Mce/MlaD"/>
</dbReference>
<evidence type="ECO:0000256" key="6">
    <source>
        <dbReference type="ARBA" id="ARBA00023136"/>
    </source>
</evidence>
<sequence>MADHPSSSGGDRPGDVPITAKRKSLWDSSTLVWAVPVIALAIALFAAWRNYADQGPVIEVAFDEAAGIRGGETQLRYRDITVGSVEEVSFSADLNQVIASIRIDKALAPYINEDAQFWVVRPQVSAQGVSGLDTVLSGVYIQGSWDNQPGTLQTEFDGLEKAPLLSTGTEGRSFTLRSSEGLPGEGTPILYKNVQVGVIGQSTVNADGTGVTAEAVIYEPHTEYVTSSTRFWDISGFSFSLGASGARLNFTSLASLISGGITFETIGSGGEGLADGMTFDLFPDEDAARDDFLVSGEGQTVDMIMIFDENLAGLSTGAAVELGGLRVGEVSSINGIVDPERFGDSEVRLIASVQLNPTRIGLGEDAGEEELFDYLETRIAEGMRARLTNASLFTGGLKIDLAMLPNAEPAELDLDAEPLPQIPTGPSDVTDVGATAQGALQRVSDLPIEEVMQSVIDFLDNASGLIGSEDLQRAPRELTALLAAVREVAESDDVQGIPGQVGDLFESLLETAQTLDNVTSEIEEQETITKLTGVIEGAGTTVDTLPALVEDVRAVLAQAQEVPLDELADNLSSLLESAESLVTEADALLAGEDLQAVPAELRGILASVRDITENEEVQALPERANALLSRLQETAASLNRVMTELEAQDVVTQITAAVDDVAQAADGLPELVNQARGILDQAGEARIDELADSATELLNAAGDVLDQDSTRALPGELNAALASLRATLEELENGGLVANANATLASARDAANAIADATSVLPQLARDLRRVADQANTTLADFAEDSRFSRETRAAITSVTSAADAIEKLARTIERNPNSLLLGR</sequence>
<dbReference type="OrthoDB" id="9806984at2"/>
<evidence type="ECO:0000256" key="7">
    <source>
        <dbReference type="SAM" id="Phobius"/>
    </source>
</evidence>
<keyword evidence="10" id="KW-1185">Reference proteome</keyword>
<evidence type="ECO:0000256" key="3">
    <source>
        <dbReference type="ARBA" id="ARBA00022519"/>
    </source>
</evidence>
<name>A0A369TP86_9RHOB</name>
<dbReference type="AlphaFoldDB" id="A0A369TP86"/>
<dbReference type="InterPro" id="IPR051800">
    <property type="entry name" value="PqiA-PqiB_transport"/>
</dbReference>
<evidence type="ECO:0000256" key="5">
    <source>
        <dbReference type="ARBA" id="ARBA00022989"/>
    </source>
</evidence>
<feature type="domain" description="Mce/MlaD" evidence="8">
    <location>
        <begin position="55"/>
        <end position="141"/>
    </location>
</feature>
<protein>
    <submittedName>
        <fullName evidence="9">MCE family protein</fullName>
    </submittedName>
</protein>
<accession>A0A369TP86</accession>
<dbReference type="PANTHER" id="PTHR30462:SF0">
    <property type="entry name" value="INTERMEMBRANE TRANSPORT PROTEIN YEBT"/>
    <property type="match status" value="1"/>
</dbReference>
<gene>
    <name evidence="9" type="ORF">DU478_08685</name>
</gene>
<reference evidence="9 10" key="1">
    <citation type="submission" date="2018-07" db="EMBL/GenBank/DDBJ databases">
        <title>Thalassococcus profundi sp. nov., a marine bacterium isolated from deep seawater of Okinawa Trough.</title>
        <authorList>
            <person name="Yu M."/>
        </authorList>
    </citation>
    <scope>NUCLEOTIDE SEQUENCE [LARGE SCALE GENOMIC DNA]</scope>
    <source>
        <strain evidence="9 10">WRAS1</strain>
    </source>
</reference>
<evidence type="ECO:0000313" key="9">
    <source>
        <dbReference type="EMBL" id="RDD66514.1"/>
    </source>
</evidence>
<evidence type="ECO:0000313" key="10">
    <source>
        <dbReference type="Proteomes" id="UP000253977"/>
    </source>
</evidence>
<dbReference type="EMBL" id="QPMK01000005">
    <property type="protein sequence ID" value="RDD66514.1"/>
    <property type="molecule type" value="Genomic_DNA"/>
</dbReference>
<dbReference type="PANTHER" id="PTHR30462">
    <property type="entry name" value="INTERMEMBRANE TRANSPORT PROTEIN PQIB-RELATED"/>
    <property type="match status" value="1"/>
</dbReference>
<organism evidence="9 10">
    <name type="scientific">Thalassococcus profundi</name>
    <dbReference type="NCBI Taxonomy" id="2282382"/>
    <lineage>
        <taxon>Bacteria</taxon>
        <taxon>Pseudomonadati</taxon>
        <taxon>Pseudomonadota</taxon>
        <taxon>Alphaproteobacteria</taxon>
        <taxon>Rhodobacterales</taxon>
        <taxon>Roseobacteraceae</taxon>
        <taxon>Thalassococcus</taxon>
    </lineage>
</organism>
<keyword evidence="4 7" id="KW-0812">Transmembrane</keyword>
<dbReference type="Pfam" id="PF02470">
    <property type="entry name" value="MlaD"/>
    <property type="match status" value="1"/>
</dbReference>
<feature type="transmembrane region" description="Helical" evidence="7">
    <location>
        <begin position="31"/>
        <end position="48"/>
    </location>
</feature>
<evidence type="ECO:0000256" key="2">
    <source>
        <dbReference type="ARBA" id="ARBA00022475"/>
    </source>
</evidence>
<dbReference type="GO" id="GO:0005886">
    <property type="term" value="C:plasma membrane"/>
    <property type="evidence" value="ECO:0007669"/>
    <property type="project" value="UniProtKB-SubCell"/>
</dbReference>
<comment type="subcellular location">
    <subcellularLocation>
        <location evidence="1">Cell inner membrane</location>
    </subcellularLocation>
</comment>
<keyword evidence="6 7" id="KW-0472">Membrane</keyword>
<keyword evidence="2" id="KW-1003">Cell membrane</keyword>
<keyword evidence="5 7" id="KW-1133">Transmembrane helix</keyword>